<dbReference type="InterPro" id="IPR010640">
    <property type="entry name" value="Low_temperature_requirement_A"/>
</dbReference>
<gene>
    <name evidence="2" type="ORF">AVDCRST_MAG10-1403</name>
</gene>
<dbReference type="AlphaFoldDB" id="A0A6J4HZE6"/>
<evidence type="ECO:0000256" key="1">
    <source>
        <dbReference type="SAM" id="Phobius"/>
    </source>
</evidence>
<sequence length="336" mass="35147">MLWWSWVGYAWLTSVVDPDEGPVRLVLFAAMAALLVTSLCVPDAFGDLGFVFAVAYGVVRAAHIALFVLASREDPELRHSVIGLGASTAAGVAVLVAGSLLDGNGQAAVWAAALVFDMAGPLVINPSGWRLVPGHFAERHGLIVIVALGESIVAIGVGAEAGVDGGVVLAAVLGITVACALWWAYFDVSALAAARRLAELESVPDRNRLARDAFSYMHLPMVAAIVLVALGTKSTLGHVGDPLEWETATALVGGAALYLLAHVAFKRRALGTFSGDRLVAAIVLLALVPLAHRVTALVTLAMVAVVLWATMAVEGVRHAEARRTVREAEHLRHGGD</sequence>
<dbReference type="PANTHER" id="PTHR36840:SF1">
    <property type="entry name" value="BLL5714 PROTEIN"/>
    <property type="match status" value="1"/>
</dbReference>
<keyword evidence="1" id="KW-0812">Transmembrane</keyword>
<feature type="transmembrane region" description="Helical" evidence="1">
    <location>
        <begin position="216"/>
        <end position="236"/>
    </location>
</feature>
<feature type="transmembrane region" description="Helical" evidence="1">
    <location>
        <begin position="298"/>
        <end position="316"/>
    </location>
</feature>
<evidence type="ECO:0000313" key="2">
    <source>
        <dbReference type="EMBL" id="CAA9237024.1"/>
    </source>
</evidence>
<feature type="transmembrane region" description="Helical" evidence="1">
    <location>
        <begin position="248"/>
        <end position="265"/>
    </location>
</feature>
<feature type="transmembrane region" description="Helical" evidence="1">
    <location>
        <begin position="81"/>
        <end position="101"/>
    </location>
</feature>
<reference evidence="2" key="1">
    <citation type="submission" date="2020-02" db="EMBL/GenBank/DDBJ databases">
        <authorList>
            <person name="Meier V. D."/>
        </authorList>
    </citation>
    <scope>NUCLEOTIDE SEQUENCE</scope>
    <source>
        <strain evidence="2">AVDCRST_MAG10</strain>
    </source>
</reference>
<feature type="transmembrane region" description="Helical" evidence="1">
    <location>
        <begin position="277"/>
        <end position="292"/>
    </location>
</feature>
<dbReference type="EMBL" id="CADCTB010000095">
    <property type="protein sequence ID" value="CAA9237024.1"/>
    <property type="molecule type" value="Genomic_DNA"/>
</dbReference>
<protein>
    <recommendedName>
        <fullName evidence="3">Low temperature requirement protein A</fullName>
    </recommendedName>
</protein>
<name>A0A6J4HZE6_9ACTN</name>
<feature type="transmembrane region" description="Helical" evidence="1">
    <location>
        <begin position="107"/>
        <end position="129"/>
    </location>
</feature>
<proteinExistence type="predicted"/>
<accession>A0A6J4HZE6</accession>
<feature type="transmembrane region" description="Helical" evidence="1">
    <location>
        <begin position="165"/>
        <end position="186"/>
    </location>
</feature>
<evidence type="ECO:0008006" key="3">
    <source>
        <dbReference type="Google" id="ProtNLM"/>
    </source>
</evidence>
<keyword evidence="1" id="KW-0472">Membrane</keyword>
<keyword evidence="1" id="KW-1133">Transmembrane helix</keyword>
<feature type="transmembrane region" description="Helical" evidence="1">
    <location>
        <begin position="141"/>
        <end position="159"/>
    </location>
</feature>
<organism evidence="2">
    <name type="scientific">uncultured Acidimicrobiales bacterium</name>
    <dbReference type="NCBI Taxonomy" id="310071"/>
    <lineage>
        <taxon>Bacteria</taxon>
        <taxon>Bacillati</taxon>
        <taxon>Actinomycetota</taxon>
        <taxon>Acidimicrobiia</taxon>
        <taxon>Acidimicrobiales</taxon>
        <taxon>environmental samples</taxon>
    </lineage>
</organism>
<dbReference type="PANTHER" id="PTHR36840">
    <property type="entry name" value="BLL5714 PROTEIN"/>
    <property type="match status" value="1"/>
</dbReference>
<dbReference type="Pfam" id="PF06772">
    <property type="entry name" value="LtrA"/>
    <property type="match status" value="1"/>
</dbReference>
<feature type="transmembrane region" description="Helical" evidence="1">
    <location>
        <begin position="50"/>
        <end position="69"/>
    </location>
</feature>